<dbReference type="PANTHER" id="PTHR11825">
    <property type="entry name" value="SUBGROUP IIII AMINOTRANSFERASE"/>
    <property type="match status" value="1"/>
</dbReference>
<proteinExistence type="inferred from homology"/>
<evidence type="ECO:0000256" key="14">
    <source>
        <dbReference type="RuleBase" id="RU004106"/>
    </source>
</evidence>
<dbReference type="PROSITE" id="PS00770">
    <property type="entry name" value="AA_TRANSFER_CLASS_4"/>
    <property type="match status" value="1"/>
</dbReference>
<dbReference type="EC" id="2.6.1.42" evidence="16"/>
<dbReference type="Gene3D" id="3.30.470.10">
    <property type="match status" value="1"/>
</dbReference>
<evidence type="ECO:0000313" key="18">
    <source>
        <dbReference type="EMBL" id="MDQ0206110.1"/>
    </source>
</evidence>
<dbReference type="InterPro" id="IPR018300">
    <property type="entry name" value="Aminotrans_IV_CS"/>
</dbReference>
<dbReference type="CDD" id="cd01557">
    <property type="entry name" value="BCAT_beta_family"/>
    <property type="match status" value="1"/>
</dbReference>
<dbReference type="RefSeq" id="WP_306980275.1">
    <property type="nucleotide sequence ID" value="NZ_JAUSUA010000001.1"/>
</dbReference>
<dbReference type="InterPro" id="IPR043131">
    <property type="entry name" value="BCAT-like_N"/>
</dbReference>
<dbReference type="InterPro" id="IPR001544">
    <property type="entry name" value="Aminotrans_IV"/>
</dbReference>
<comment type="caution">
    <text evidence="18">The sequence shown here is derived from an EMBL/GenBank/DDBJ whole genome shotgun (WGS) entry which is preliminary data.</text>
</comment>
<protein>
    <recommendedName>
        <fullName evidence="16">Branched-chain-amino-acid aminotransferase</fullName>
        <ecNumber evidence="16">2.6.1.42</ecNumber>
    </recommendedName>
</protein>
<dbReference type="InterPro" id="IPR033939">
    <property type="entry name" value="BCAT_family"/>
</dbReference>
<dbReference type="NCBIfam" id="NF009897">
    <property type="entry name" value="PRK13357.1"/>
    <property type="match status" value="1"/>
</dbReference>
<sequence length="357" mass="40164">MSDQNLEIMTATHHKTKPDPETLEFGKTFTDHMFIMDYSIDHGWHSPRIIPYQPLTLDPAAMIYHYGQTVFEGLKAYRTDDERILLFRPDQNFKRLNRSSDRLSIPDIDPELVIEYLSELLKLDKEWIPTYEGTSLYIRPFIIATEPNLSVAPSATYKFMIILSPVGSYYKEGIAPVGIYVEDEYTRAALGGTGTAKTAGNYSAAYKAQDKATAHGQAQVLWLDSSEKKYIEEVGSMNVFFKIDGEIITPALSGSILEGVTRKSIIELLNSWDMPVSERKLSIDEVLLAIEENRLEEAFGTGTAAVISPIGELSWKGKQSLINNRETGPLATKLYETLTGIQKGKQPDPFNWTHEVK</sequence>
<keyword evidence="9 15" id="KW-0663">Pyridoxal phosphate</keyword>
<keyword evidence="7 16" id="KW-0028">Amino-acid biosynthesis</keyword>
<dbReference type="InterPro" id="IPR036038">
    <property type="entry name" value="Aminotransferase-like"/>
</dbReference>
<dbReference type="GO" id="GO:0004084">
    <property type="term" value="F:branched-chain-amino-acid transaminase activity"/>
    <property type="evidence" value="ECO:0007669"/>
    <property type="project" value="UniProtKB-EC"/>
</dbReference>
<evidence type="ECO:0000256" key="7">
    <source>
        <dbReference type="ARBA" id="ARBA00022605"/>
    </source>
</evidence>
<evidence type="ECO:0000256" key="17">
    <source>
        <dbReference type="RuleBase" id="RU004519"/>
    </source>
</evidence>
<evidence type="ECO:0000256" key="16">
    <source>
        <dbReference type="RuleBase" id="RU004517"/>
    </source>
</evidence>
<comment type="catalytic activity">
    <reaction evidence="12 16">
        <text>L-isoleucine + 2-oxoglutarate = (S)-3-methyl-2-oxopentanoate + L-glutamate</text>
        <dbReference type="Rhea" id="RHEA:24801"/>
        <dbReference type="ChEBI" id="CHEBI:16810"/>
        <dbReference type="ChEBI" id="CHEBI:29985"/>
        <dbReference type="ChEBI" id="CHEBI:35146"/>
        <dbReference type="ChEBI" id="CHEBI:58045"/>
        <dbReference type="EC" id="2.6.1.42"/>
    </reaction>
</comment>
<keyword evidence="8 16" id="KW-0808">Transferase</keyword>
<dbReference type="Proteomes" id="UP001225034">
    <property type="component" value="Unassembled WGS sequence"/>
</dbReference>
<dbReference type="InterPro" id="IPR043132">
    <property type="entry name" value="BCAT-like_C"/>
</dbReference>
<name>A0ABT9YE33_9BACI</name>
<evidence type="ECO:0000256" key="13">
    <source>
        <dbReference type="ARBA" id="ARBA00049229"/>
    </source>
</evidence>
<evidence type="ECO:0000256" key="2">
    <source>
        <dbReference type="ARBA" id="ARBA00004824"/>
    </source>
</evidence>
<evidence type="ECO:0000256" key="12">
    <source>
        <dbReference type="ARBA" id="ARBA00048798"/>
    </source>
</evidence>
<evidence type="ECO:0000256" key="6">
    <source>
        <dbReference type="ARBA" id="ARBA00022576"/>
    </source>
</evidence>
<evidence type="ECO:0000256" key="5">
    <source>
        <dbReference type="ARBA" id="ARBA00009320"/>
    </source>
</evidence>
<evidence type="ECO:0000256" key="10">
    <source>
        <dbReference type="ARBA" id="ARBA00023304"/>
    </source>
</evidence>
<dbReference type="SUPFAM" id="SSF56752">
    <property type="entry name" value="D-aminoacid aminotransferase-like PLP-dependent enzymes"/>
    <property type="match status" value="1"/>
</dbReference>
<evidence type="ECO:0000256" key="3">
    <source>
        <dbReference type="ARBA" id="ARBA00004931"/>
    </source>
</evidence>
<comment type="similarity">
    <text evidence="5 14">Belongs to the class-IV pyridoxal-phosphate-dependent aminotransferase family.</text>
</comment>
<comment type="catalytic activity">
    <reaction evidence="11 16">
        <text>L-valine + 2-oxoglutarate = 3-methyl-2-oxobutanoate + L-glutamate</text>
        <dbReference type="Rhea" id="RHEA:24813"/>
        <dbReference type="ChEBI" id="CHEBI:11851"/>
        <dbReference type="ChEBI" id="CHEBI:16810"/>
        <dbReference type="ChEBI" id="CHEBI:29985"/>
        <dbReference type="ChEBI" id="CHEBI:57762"/>
        <dbReference type="EC" id="2.6.1.42"/>
    </reaction>
</comment>
<comment type="pathway">
    <text evidence="4 17">Amino-acid biosynthesis; L-leucine biosynthesis; L-leucine from 3-methyl-2-oxobutanoate: step 4/4.</text>
</comment>
<keyword evidence="6 16" id="KW-0032">Aminotransferase</keyword>
<dbReference type="PIRSF" id="PIRSF006468">
    <property type="entry name" value="BCAT1"/>
    <property type="match status" value="1"/>
</dbReference>
<evidence type="ECO:0000313" key="19">
    <source>
        <dbReference type="Proteomes" id="UP001225034"/>
    </source>
</evidence>
<evidence type="ECO:0000256" key="8">
    <source>
        <dbReference type="ARBA" id="ARBA00022679"/>
    </source>
</evidence>
<dbReference type="NCBIfam" id="TIGR01123">
    <property type="entry name" value="ilvE_II"/>
    <property type="match status" value="1"/>
</dbReference>
<dbReference type="EMBL" id="JAUSUA010000001">
    <property type="protein sequence ID" value="MDQ0206110.1"/>
    <property type="molecule type" value="Genomic_DNA"/>
</dbReference>
<dbReference type="Pfam" id="PF01063">
    <property type="entry name" value="Aminotran_4"/>
    <property type="match status" value="1"/>
</dbReference>
<evidence type="ECO:0000256" key="4">
    <source>
        <dbReference type="ARBA" id="ARBA00005072"/>
    </source>
</evidence>
<evidence type="ECO:0000256" key="1">
    <source>
        <dbReference type="ARBA" id="ARBA00001933"/>
    </source>
</evidence>
<comment type="pathway">
    <text evidence="2 17">Amino-acid biosynthesis; L-isoleucine biosynthesis; L-isoleucine from 2-oxobutanoate: step 4/4.</text>
</comment>
<dbReference type="Gene3D" id="3.20.10.10">
    <property type="entry name" value="D-amino Acid Aminotransferase, subunit A, domain 2"/>
    <property type="match status" value="1"/>
</dbReference>
<accession>A0ABT9YE33</accession>
<keyword evidence="10 16" id="KW-0100">Branched-chain amino acid biosynthesis</keyword>
<dbReference type="InterPro" id="IPR005786">
    <property type="entry name" value="B_amino_transII"/>
</dbReference>
<comment type="pathway">
    <text evidence="3 17">Amino-acid biosynthesis; L-valine biosynthesis; L-valine from pyruvate: step 4/4.</text>
</comment>
<keyword evidence="19" id="KW-1185">Reference proteome</keyword>
<gene>
    <name evidence="18" type="ORF">J2S05_000884</name>
</gene>
<evidence type="ECO:0000256" key="15">
    <source>
        <dbReference type="RuleBase" id="RU004516"/>
    </source>
</evidence>
<evidence type="ECO:0000256" key="11">
    <source>
        <dbReference type="ARBA" id="ARBA00048212"/>
    </source>
</evidence>
<evidence type="ECO:0000256" key="9">
    <source>
        <dbReference type="ARBA" id="ARBA00022898"/>
    </source>
</evidence>
<organism evidence="18 19">
    <name type="scientific">Alkalicoccobacillus murimartini</name>
    <dbReference type="NCBI Taxonomy" id="171685"/>
    <lineage>
        <taxon>Bacteria</taxon>
        <taxon>Bacillati</taxon>
        <taxon>Bacillota</taxon>
        <taxon>Bacilli</taxon>
        <taxon>Bacillales</taxon>
        <taxon>Bacillaceae</taxon>
        <taxon>Alkalicoccobacillus</taxon>
    </lineage>
</organism>
<reference evidence="18 19" key="1">
    <citation type="submission" date="2023-07" db="EMBL/GenBank/DDBJ databases">
        <title>Genomic Encyclopedia of Type Strains, Phase IV (KMG-IV): sequencing the most valuable type-strain genomes for metagenomic binning, comparative biology and taxonomic classification.</title>
        <authorList>
            <person name="Goeker M."/>
        </authorList>
    </citation>
    <scope>NUCLEOTIDE SEQUENCE [LARGE SCALE GENOMIC DNA]</scope>
    <source>
        <strain evidence="18 19">DSM 19154</strain>
    </source>
</reference>
<comment type="cofactor">
    <cofactor evidence="1 15">
        <name>pyridoxal 5'-phosphate</name>
        <dbReference type="ChEBI" id="CHEBI:597326"/>
    </cofactor>
</comment>
<dbReference type="PANTHER" id="PTHR11825:SF44">
    <property type="entry name" value="BRANCHED-CHAIN-AMINO-ACID AMINOTRANSFERASE"/>
    <property type="match status" value="1"/>
</dbReference>
<comment type="catalytic activity">
    <reaction evidence="13 16">
        <text>L-leucine + 2-oxoglutarate = 4-methyl-2-oxopentanoate + L-glutamate</text>
        <dbReference type="Rhea" id="RHEA:18321"/>
        <dbReference type="ChEBI" id="CHEBI:16810"/>
        <dbReference type="ChEBI" id="CHEBI:17865"/>
        <dbReference type="ChEBI" id="CHEBI:29985"/>
        <dbReference type="ChEBI" id="CHEBI:57427"/>
        <dbReference type="EC" id="2.6.1.42"/>
    </reaction>
</comment>